<sequence length="317" mass="37047">MSPSFLEIPDVPMEMIMNNLDYFAVQSVRKTCWDLRNFIDDKKPDTCMKRIDFVETSDTSVRLHICPSSFSPEDSYIDLRYEKLENGCKIWVITGDSDEWKTKIVENLNFLDAALYDFKVALNTQKSIFEKITVSGEIFFEKFEEIMKSQKAFATESIEIHVNSLEHARQILQNTDPKYLKEINIRPQEPTNIIEYAELKSSKNIHNFSHFATTSIQLSNLDVETLRAIKENFLRLRDYDKLLYVYNVDAAQENLSIEAFGAGFQKSSWPPEETEQNWFFNVPGNNERVLKVYNKNICFQFHFVDKCEVPEGYVILD</sequence>
<organism evidence="3 4">
    <name type="scientific">Caenorhabditis remanei</name>
    <name type="common">Caenorhabditis vulgaris</name>
    <dbReference type="NCBI Taxonomy" id="31234"/>
    <lineage>
        <taxon>Eukaryota</taxon>
        <taxon>Metazoa</taxon>
        <taxon>Ecdysozoa</taxon>
        <taxon>Nematoda</taxon>
        <taxon>Chromadorea</taxon>
        <taxon>Rhabditida</taxon>
        <taxon>Rhabditina</taxon>
        <taxon>Rhabditomorpha</taxon>
        <taxon>Rhabditoidea</taxon>
        <taxon>Rhabditidae</taxon>
        <taxon>Peloderinae</taxon>
        <taxon>Caenorhabditis</taxon>
    </lineage>
</organism>
<evidence type="ECO:0000259" key="2">
    <source>
        <dbReference type="Pfam" id="PF01827"/>
    </source>
</evidence>
<dbReference type="Pfam" id="PF00646">
    <property type="entry name" value="F-box"/>
    <property type="match status" value="1"/>
</dbReference>
<accession>A0A6A5GKE7</accession>
<dbReference type="CTD" id="9808817"/>
<dbReference type="PANTHER" id="PTHR23015">
    <property type="entry name" value="UNCHARACTERIZED C.ELEGANS PROTEIN"/>
    <property type="match status" value="1"/>
</dbReference>
<dbReference type="KEGG" id="crq:GCK72_021373"/>
<reference evidence="3 4" key="1">
    <citation type="submission" date="2019-12" db="EMBL/GenBank/DDBJ databases">
        <title>Chromosome-level assembly of the Caenorhabditis remanei genome.</title>
        <authorList>
            <person name="Teterina A.A."/>
            <person name="Willis J.H."/>
            <person name="Phillips P.C."/>
        </authorList>
    </citation>
    <scope>NUCLEOTIDE SEQUENCE [LARGE SCALE GENOMIC DNA]</scope>
    <source>
        <strain evidence="3 4">PX506</strain>
        <tissue evidence="3">Whole organism</tissue>
    </source>
</reference>
<dbReference type="GO" id="GO:0045087">
    <property type="term" value="P:innate immune response"/>
    <property type="evidence" value="ECO:0007669"/>
    <property type="project" value="TreeGrafter"/>
</dbReference>
<feature type="domain" description="F-box" evidence="1">
    <location>
        <begin position="5"/>
        <end position="43"/>
    </location>
</feature>
<dbReference type="Proteomes" id="UP000483820">
    <property type="component" value="Chromosome V"/>
</dbReference>
<feature type="domain" description="DUF38" evidence="2">
    <location>
        <begin position="138"/>
        <end position="195"/>
    </location>
</feature>
<evidence type="ECO:0000259" key="1">
    <source>
        <dbReference type="Pfam" id="PF00646"/>
    </source>
</evidence>
<dbReference type="InterPro" id="IPR040161">
    <property type="entry name" value="FB224"/>
</dbReference>
<evidence type="ECO:0000313" key="4">
    <source>
        <dbReference type="Proteomes" id="UP000483820"/>
    </source>
</evidence>
<dbReference type="EMBL" id="WUAV01000005">
    <property type="protein sequence ID" value="KAF1754809.1"/>
    <property type="molecule type" value="Genomic_DNA"/>
</dbReference>
<dbReference type="Pfam" id="PF01827">
    <property type="entry name" value="FTH"/>
    <property type="match status" value="1"/>
</dbReference>
<gene>
    <name evidence="3" type="ORF">GCK72_021373</name>
</gene>
<protein>
    <recommendedName>
        <fullName evidence="5">F-box domain-containing protein</fullName>
    </recommendedName>
</protein>
<dbReference type="RefSeq" id="XP_053583131.1">
    <property type="nucleotide sequence ID" value="XM_053734218.1"/>
</dbReference>
<dbReference type="PANTHER" id="PTHR23015:SF4">
    <property type="entry name" value="DUF38 DOMAIN-CONTAINING PROTEIN-RELATED"/>
    <property type="match status" value="1"/>
</dbReference>
<dbReference type="InterPro" id="IPR002900">
    <property type="entry name" value="DUF38/FTH_CAE_spp"/>
</dbReference>
<name>A0A6A5GKE7_CAERE</name>
<dbReference type="AlphaFoldDB" id="A0A6A5GKE7"/>
<evidence type="ECO:0008006" key="5">
    <source>
        <dbReference type="Google" id="ProtNLM"/>
    </source>
</evidence>
<dbReference type="GeneID" id="9808817"/>
<proteinExistence type="predicted"/>
<dbReference type="InterPro" id="IPR001810">
    <property type="entry name" value="F-box_dom"/>
</dbReference>
<evidence type="ECO:0000313" key="3">
    <source>
        <dbReference type="EMBL" id="KAF1754809.1"/>
    </source>
</evidence>
<comment type="caution">
    <text evidence="3">The sequence shown here is derived from an EMBL/GenBank/DDBJ whole genome shotgun (WGS) entry which is preliminary data.</text>
</comment>